<sequence length="813" mass="89734">MDAFDLRNWSGFISAGGDSNRPALIDQIVIDTRRIYASNALFAALKGQRQDGHSFVSGSGAKFALVEKHWEGPADGPSLLKVDDPLTAFQEIAGSYRSQLRGNVIAVIGSYGKTMVKDLLRHLLSSSFTVASSPESFNSQVGVPLSLLGAAKAHEQVIIEAGFSHPGEMARLCKIIRPSHIILTHVGNKHLHTIGSKEQIAQEMCHFSLSSDASWTLLPKDPILSPLPKPYYWDTPQPNLPHASFHENSKAITVQFPKGDAHTILRPLGMSYILDLINIGLKAAYLLGVPEKQIVDALKTYQPEPMSTEIWKSQNGATFINETYCEDPQSLDCALRRFDFHSPKGKKTLLFSGIKQNDPALDARIGEAIGNSMPDTLMLIEPSFQLEHAVKTIAPQTAIRHFSTVEAALKDHAGSMRPEDILIVKGKKKLPFDQLTQTVQGSIFSNQCRINLAAIASNIKQIRSRLTPHTEIMAMVKATAYGTQDALMAKFLKTEGIRRLGVSYIDEGISLRKEGVDQDIFVLNAAPYEIEKAVSWQFEIAVNDKETIDQIGRMSSERGTITRVHLHINTGMSRLGCRPEEALPLARIIQAHPHLKLEGVMTHFACSDNPDEDTFTLEQSRIFDHSIEAIEQEGISIPFRHACNSAAALRLHFPQYNIVRIGMALYGLCPGGTLALSLHSRIVGINHCIKGETISYGRSYTVQREREKIAVIPIGYYDGLHLNYSSKGKVMIHGAEAPIVGRICMDYMMVDITHIPDACIGDPVLIFGEDAEGNVLSPNELAEQGNSSVYELISCLGPRIQRVFIHEENDKIM</sequence>
<name>D6YV85_WADCW</name>
<dbReference type="SUPFAM" id="SSF51419">
    <property type="entry name" value="PLP-binding barrel"/>
    <property type="match status" value="1"/>
</dbReference>
<dbReference type="SUPFAM" id="SSF53623">
    <property type="entry name" value="MurD-like peptide ligases, catalytic domain"/>
    <property type="match status" value="1"/>
</dbReference>
<proteinExistence type="inferred from homology"/>
<evidence type="ECO:0000256" key="1">
    <source>
        <dbReference type="ARBA" id="ARBA00000316"/>
    </source>
</evidence>
<dbReference type="AlphaFoldDB" id="D6YV85"/>
<dbReference type="UniPathway" id="UPA00042">
    <property type="reaction ID" value="UER00497"/>
</dbReference>
<evidence type="ECO:0000256" key="5">
    <source>
        <dbReference type="HAMAP-Rule" id="MF_01201"/>
    </source>
</evidence>
<reference evidence="9 10" key="1">
    <citation type="journal article" date="2010" name="PLoS ONE">
        <title>The Waddlia genome: a window into chlamydial biology.</title>
        <authorList>
            <person name="Bertelli C."/>
            <person name="Collyn F."/>
            <person name="Croxatto A."/>
            <person name="Ruckert C."/>
            <person name="Polkinghorne A."/>
            <person name="Kebbi-Beghdadi C."/>
            <person name="Goesmann A."/>
            <person name="Vaughan L."/>
            <person name="Greub G."/>
        </authorList>
    </citation>
    <scope>NUCLEOTIDE SEQUENCE [LARGE SCALE GENOMIC DNA]</scope>
    <source>
        <strain evidence="10">ATCC VR-1470 / WSU 86-1044</strain>
    </source>
</reference>
<dbReference type="GO" id="GO:0030632">
    <property type="term" value="P:D-alanine biosynthetic process"/>
    <property type="evidence" value="ECO:0007669"/>
    <property type="project" value="UniProtKB-UniRule"/>
</dbReference>
<dbReference type="InterPro" id="IPR036565">
    <property type="entry name" value="Mur-like_cat_sf"/>
</dbReference>
<protein>
    <recommendedName>
        <fullName evidence="5">Alanine racemase</fullName>
        <ecNumber evidence="5">5.1.1.1</ecNumber>
    </recommendedName>
</protein>
<dbReference type="SMART" id="SM01005">
    <property type="entry name" value="Ala_racemase_C"/>
    <property type="match status" value="1"/>
</dbReference>
<dbReference type="InterPro" id="IPR000821">
    <property type="entry name" value="Ala_racemase"/>
</dbReference>
<dbReference type="PANTHER" id="PTHR30511:SF0">
    <property type="entry name" value="ALANINE RACEMASE, CATABOLIC-RELATED"/>
    <property type="match status" value="1"/>
</dbReference>
<keyword evidence="3 5" id="KW-0663">Pyridoxal phosphate</keyword>
<dbReference type="SUPFAM" id="SSF50621">
    <property type="entry name" value="Alanine racemase C-terminal domain-like"/>
    <property type="match status" value="1"/>
</dbReference>
<evidence type="ECO:0000313" key="10">
    <source>
        <dbReference type="Proteomes" id="UP000001505"/>
    </source>
</evidence>
<dbReference type="InterPro" id="IPR011079">
    <property type="entry name" value="Ala_racemase_C"/>
</dbReference>
<dbReference type="Gene3D" id="3.40.1390.10">
    <property type="entry name" value="MurE/MurF, N-terminal domain"/>
    <property type="match status" value="1"/>
</dbReference>
<dbReference type="GO" id="GO:0008784">
    <property type="term" value="F:alanine racemase activity"/>
    <property type="evidence" value="ECO:0007669"/>
    <property type="project" value="UniProtKB-UniRule"/>
</dbReference>
<dbReference type="EC" id="5.1.1.1" evidence="5"/>
<evidence type="ECO:0000256" key="2">
    <source>
        <dbReference type="ARBA" id="ARBA00001933"/>
    </source>
</evidence>
<dbReference type="eggNOG" id="COG0770">
    <property type="taxonomic scope" value="Bacteria"/>
</dbReference>
<dbReference type="InterPro" id="IPR013221">
    <property type="entry name" value="Mur_ligase_cen"/>
</dbReference>
<dbReference type="Gene3D" id="3.20.20.10">
    <property type="entry name" value="Alanine racemase"/>
    <property type="match status" value="1"/>
</dbReference>
<dbReference type="RefSeq" id="WP_013181765.1">
    <property type="nucleotide sequence ID" value="NC_014225.1"/>
</dbReference>
<dbReference type="eggNOG" id="COG0787">
    <property type="taxonomic scope" value="Bacteria"/>
</dbReference>
<dbReference type="Gene3D" id="3.90.190.20">
    <property type="entry name" value="Mur ligase, C-terminal domain"/>
    <property type="match status" value="1"/>
</dbReference>
<dbReference type="FunFam" id="3.20.20.10:FF:000002">
    <property type="entry name" value="Alanine racemase"/>
    <property type="match status" value="1"/>
</dbReference>
<dbReference type="NCBIfam" id="NF008897">
    <property type="entry name" value="PRK11930.1"/>
    <property type="match status" value="1"/>
</dbReference>
<dbReference type="GO" id="GO:0005829">
    <property type="term" value="C:cytosol"/>
    <property type="evidence" value="ECO:0007669"/>
    <property type="project" value="TreeGrafter"/>
</dbReference>
<feature type="modified residue" description="N6-(pyridoxal phosphate)lysine" evidence="5 6">
    <location>
        <position position="477"/>
    </location>
</feature>
<dbReference type="Pfam" id="PF01168">
    <property type="entry name" value="Ala_racemase_N"/>
    <property type="match status" value="1"/>
</dbReference>
<feature type="binding site" evidence="5 7">
    <location>
        <position position="574"/>
    </location>
    <ligand>
        <name>substrate</name>
    </ligand>
</feature>
<evidence type="ECO:0000256" key="7">
    <source>
        <dbReference type="PIRSR" id="PIRSR600821-52"/>
    </source>
</evidence>
<dbReference type="HAMAP" id="MF_01201">
    <property type="entry name" value="Ala_racemase"/>
    <property type="match status" value="1"/>
</dbReference>
<dbReference type="InterPro" id="IPR036615">
    <property type="entry name" value="Mur_ligase_C_dom_sf"/>
</dbReference>
<dbReference type="InterPro" id="IPR009006">
    <property type="entry name" value="Ala_racemase/Decarboxylase_C"/>
</dbReference>
<feature type="binding site" evidence="5 7">
    <location>
        <position position="745"/>
    </location>
    <ligand>
        <name>substrate</name>
    </ligand>
</feature>
<comment type="pathway">
    <text evidence="5">Amino-acid biosynthesis; D-alanine biosynthesis; D-alanine from L-alanine: step 1/1.</text>
</comment>
<dbReference type="PRINTS" id="PR00992">
    <property type="entry name" value="ALARACEMASE"/>
</dbReference>
<dbReference type="OrthoDB" id="9813814at2"/>
<organism evidence="9 10">
    <name type="scientific">Waddlia chondrophila (strain ATCC VR-1470 / WSU 86-1044)</name>
    <dbReference type="NCBI Taxonomy" id="716544"/>
    <lineage>
        <taxon>Bacteria</taxon>
        <taxon>Pseudomonadati</taxon>
        <taxon>Chlamydiota</taxon>
        <taxon>Chlamydiia</taxon>
        <taxon>Parachlamydiales</taxon>
        <taxon>Waddliaceae</taxon>
        <taxon>Waddlia</taxon>
    </lineage>
</organism>
<dbReference type="GO" id="GO:0016881">
    <property type="term" value="F:acid-amino acid ligase activity"/>
    <property type="evidence" value="ECO:0007669"/>
    <property type="project" value="InterPro"/>
</dbReference>
<feature type="domain" description="Alanine racemase C-terminal" evidence="8">
    <location>
        <begin position="675"/>
        <end position="805"/>
    </location>
</feature>
<keyword evidence="10" id="KW-1185">Reference proteome</keyword>
<dbReference type="InterPro" id="IPR029066">
    <property type="entry name" value="PLP-binding_barrel"/>
</dbReference>
<dbReference type="HOGENOM" id="CLU_372082_0_0_0"/>
<dbReference type="CDD" id="cd00430">
    <property type="entry name" value="PLPDE_III_AR"/>
    <property type="match status" value="1"/>
</dbReference>
<comment type="catalytic activity">
    <reaction evidence="1 5">
        <text>L-alanine = D-alanine</text>
        <dbReference type="Rhea" id="RHEA:20249"/>
        <dbReference type="ChEBI" id="CHEBI:57416"/>
        <dbReference type="ChEBI" id="CHEBI:57972"/>
        <dbReference type="EC" id="5.1.1.1"/>
    </reaction>
</comment>
<dbReference type="InterPro" id="IPR035911">
    <property type="entry name" value="MurE/MurF_N"/>
</dbReference>
<dbReference type="PANTHER" id="PTHR30511">
    <property type="entry name" value="ALANINE RACEMASE"/>
    <property type="match status" value="1"/>
</dbReference>
<evidence type="ECO:0000313" key="9">
    <source>
        <dbReference type="EMBL" id="ADI38046.1"/>
    </source>
</evidence>
<dbReference type="GO" id="GO:0005524">
    <property type="term" value="F:ATP binding"/>
    <property type="evidence" value="ECO:0007669"/>
    <property type="project" value="InterPro"/>
</dbReference>
<dbReference type="Proteomes" id="UP000001505">
    <property type="component" value="Chromosome"/>
</dbReference>
<feature type="active site" description="Proton acceptor; specific for L-alanine" evidence="5">
    <location>
        <position position="696"/>
    </location>
</feature>
<dbReference type="Pfam" id="PF00842">
    <property type="entry name" value="Ala_racemase_C"/>
    <property type="match status" value="1"/>
</dbReference>
<comment type="cofactor">
    <cofactor evidence="2 5 6">
        <name>pyridoxal 5'-phosphate</name>
        <dbReference type="ChEBI" id="CHEBI:597326"/>
    </cofactor>
</comment>
<gene>
    <name evidence="9" type="primary">alr</name>
    <name evidence="9" type="ordered locus">wcw_0679</name>
</gene>
<accession>D6YV85</accession>
<dbReference type="EMBL" id="CP001928">
    <property type="protein sequence ID" value="ADI38046.1"/>
    <property type="molecule type" value="Genomic_DNA"/>
</dbReference>
<evidence type="ECO:0000256" key="6">
    <source>
        <dbReference type="PIRSR" id="PIRSR600821-50"/>
    </source>
</evidence>
<dbReference type="Pfam" id="PF08245">
    <property type="entry name" value="Mur_ligase_M"/>
    <property type="match status" value="1"/>
</dbReference>
<evidence type="ECO:0000256" key="4">
    <source>
        <dbReference type="ARBA" id="ARBA00023235"/>
    </source>
</evidence>
<keyword evidence="4 5" id="KW-0413">Isomerase</keyword>
<dbReference type="Gene3D" id="2.40.37.10">
    <property type="entry name" value="Lyase, Ornithine Decarboxylase, Chain A, domain 1"/>
    <property type="match status" value="1"/>
</dbReference>
<dbReference type="STRING" id="716544.wcw_0679"/>
<evidence type="ECO:0000259" key="8">
    <source>
        <dbReference type="SMART" id="SM01005"/>
    </source>
</evidence>
<dbReference type="InterPro" id="IPR001608">
    <property type="entry name" value="Ala_racemase_N"/>
</dbReference>
<dbReference type="NCBIfam" id="TIGR00492">
    <property type="entry name" value="alr"/>
    <property type="match status" value="1"/>
</dbReference>
<dbReference type="SUPFAM" id="SSF63418">
    <property type="entry name" value="MurE/MurF N-terminal domain"/>
    <property type="match status" value="1"/>
</dbReference>
<dbReference type="Gene3D" id="3.40.1190.10">
    <property type="entry name" value="Mur-like, catalytic domain"/>
    <property type="match status" value="1"/>
</dbReference>
<comment type="function">
    <text evidence="5">Catalyzes the interconversion of L-alanine and D-alanine. May also act on other amino acids.</text>
</comment>
<comment type="similarity">
    <text evidence="5">Belongs to the alanine racemase family.</text>
</comment>
<evidence type="ECO:0000256" key="3">
    <source>
        <dbReference type="ARBA" id="ARBA00022898"/>
    </source>
</evidence>
<dbReference type="GO" id="GO:0030170">
    <property type="term" value="F:pyridoxal phosphate binding"/>
    <property type="evidence" value="ECO:0007669"/>
    <property type="project" value="UniProtKB-UniRule"/>
</dbReference>
<dbReference type="KEGG" id="wch:wcw_0679"/>
<keyword evidence="9" id="KW-0436">Ligase</keyword>
<dbReference type="SUPFAM" id="SSF53244">
    <property type="entry name" value="MurD-like peptide ligases, peptide-binding domain"/>
    <property type="match status" value="1"/>
</dbReference>
<feature type="active site" description="Proton acceptor; specific for D-alanine" evidence="5">
    <location>
        <position position="477"/>
    </location>
</feature>